<dbReference type="VEuPathDB" id="GiardiaDB:GL50581_486"/>
<reference evidence="2 3" key="2">
    <citation type="journal article" date="2013" name="Genome Biol. Evol.">
        <title>Genome sequencing of Giardia lamblia genotypes A2 and B isolates (DH and GS) and comparative analysis with the genomes of genotypes A1 and E (WB and Pig).</title>
        <authorList>
            <person name="Adam R.D."/>
            <person name="Dahlstrom E.W."/>
            <person name="Martens C.A."/>
            <person name="Bruno D.P."/>
            <person name="Barbian K.D."/>
            <person name="Ricklefs S.M."/>
            <person name="Hernandez M.M."/>
            <person name="Narla N.P."/>
            <person name="Patel R.B."/>
            <person name="Porcella S.F."/>
            <person name="Nash T.E."/>
        </authorList>
    </citation>
    <scope>NUCLEOTIDE SEQUENCE [LARGE SCALE GENOMIC DNA]</scope>
    <source>
        <strain evidence="2 3">DH</strain>
    </source>
</reference>
<dbReference type="EMBL" id="AHGT01000017">
    <property type="protein sequence ID" value="ESU38130.1"/>
    <property type="molecule type" value="Genomic_DNA"/>
</dbReference>
<organism evidence="2 3">
    <name type="scientific">Giardia intestinalis</name>
    <name type="common">Giardia lamblia</name>
    <dbReference type="NCBI Taxonomy" id="5741"/>
    <lineage>
        <taxon>Eukaryota</taxon>
        <taxon>Metamonada</taxon>
        <taxon>Diplomonadida</taxon>
        <taxon>Hexamitidae</taxon>
        <taxon>Giardiinae</taxon>
        <taxon>Giardia</taxon>
    </lineage>
</organism>
<reference evidence="3" key="1">
    <citation type="submission" date="2012-02" db="EMBL/GenBank/DDBJ databases">
        <title>Genome sequencing of Giardia lamblia Genotypes A2 and B isolates (DH and GS) and comparative analysis with the genomes of Genotypes A1 and E (WB and Pig).</title>
        <authorList>
            <person name="Adam R."/>
            <person name="Dahlstrom E."/>
            <person name="Martens C."/>
            <person name="Bruno D."/>
            <person name="Barbian K."/>
            <person name="Porcella S.F."/>
            <person name="Nash T."/>
        </authorList>
    </citation>
    <scope>NUCLEOTIDE SEQUENCE</scope>
    <source>
        <strain evidence="3">DH</strain>
    </source>
</reference>
<evidence type="ECO:0000256" key="1">
    <source>
        <dbReference type="SAM" id="Phobius"/>
    </source>
</evidence>
<comment type="caution">
    <text evidence="2">The sequence shown here is derived from an EMBL/GenBank/DDBJ whole genome shotgun (WGS) entry which is preliminary data.</text>
</comment>
<evidence type="ECO:0000313" key="3">
    <source>
        <dbReference type="Proteomes" id="UP000018320"/>
    </source>
</evidence>
<dbReference type="VEuPathDB" id="GiardiaDB:GL50803_0017313"/>
<evidence type="ECO:0000313" key="2">
    <source>
        <dbReference type="EMBL" id="ESU38130.1"/>
    </source>
</evidence>
<dbReference type="VEuPathDB" id="GiardiaDB:DHA2_150266"/>
<proteinExistence type="predicted"/>
<name>V6TMD5_GIAIN</name>
<sequence length="1703" mass="189450">MNKILTKNSKMNLIRELGNCTEPPLELLRSLVRLSLHVQLGLRDSSDILSYKPLLRFARERNSEKEELVLRVILQLFLLALRRHKRIESIPDEFIQLTYSLMSEPFPEIYALLLYSANSMTPVLQKTILQFCSRRLRDSSENPTVRAATLLIVTCTIARSLEKGADFDLLVERFAESYLKSVCFPLSSWERIIVELCLDTNTQTSRASPHASPPVAQHGPNSYIFRGLEQVYAETVEFLRLCYAVERGDSRAYGAIDVFLQTVEHGKILGILGSIEVSQPVTWIITYLRNIARTLAFEFGESSKSALLRLIWLLIAAFPDHADLIFTSFFSITNLRACDAYISLEDASGTKVLNATEDDLQEALLRVVASCPAQLLQRNIEIVALAFTTTTSVCTPAIVPFYWELVPVNRRSVTSSQNLRAVVTRLLTASDTGIWIADWLKDTHSTSIICGHIPLIFLQISDKEAFTLLYDSLCTGYQKYPRPLECDDGTTISERLCFYDVFILTLSTLSVPEVRSIASNALMENQSLAGIMNLSDLDNIALSYSSMERALLTFSTLAYDKAVFKPIFEIVGQCGSQFLLEDAEFLPELTAKTVATLEDVSLIVSCVDDGEFYTTGSYRLAISCLYYYELLYTVVAGGSEDSKVYVTRDTRRLVSKALSVFKEANHSAIYYSILKMKMAILRLLSMTSVISGLATMFVAVAPTAAVYVLLALFYSCTLLESAYSSGAAASFGVKILGGPGHHGDDHNLQTTDKACINLQSTILYHLCTAKDLYYTLFSSNEAIRGGMLRILIFELSVVANIPRTDTVFLSAIHTVKYRNLLRNSISTLIFEGKVIFTPWEKQRLERSLYSISYTKQAINLYDTDKAKAASSTTAMHESDCCFADMCAESQLTAIHYAFSKHSKSQLVEEMRAFVKDGISFAYCLQALGDHVATTEFLLAEPVLRYGLLCAVANVSRSVDSFNNNELLSLFCDSLSGILDSSSKLAHSEQAAVDILALFQDCLYFFQKNYTPDGFTLTTSQILRLYRTMLMVCIENGLTAANSRAVKLCFVPSTTGLLALLPKVHAKLSSKTQLEGLSEVFKPGVISCCLLDFLDAFVLMERIFQLSLNIHKGVHELANLIADLISRLMVSVTRVASLPENNRPLIQTIVIRTVSLLEEFVRPFSGAEDVDAVTRGSTEGHRSRAWLRMVDYQHIGALSMGTLFSFIDCPAVIVSEGSMQICLCYVFSRLYRSFLQFSTLSTDDTELFYKGMLSTALHLQERKKGCGGVEYFYVYTTMLLAHMCKLITGRLNLLPRSDSDIPRATCLATNQVLDGLLEHSLALMASMREVEGTFNETYMLAEKSVFLTSSSPSKAYIACLLMLLQRRNPGAALKGSHIENAVQILYALYRKADSKTASIRQESRKLADHPLEHYILLADLLFCFATGCEGGSVFMSRFFSQRLGSQMQGQSGDAQSALELDSYGYALVLGLLSKVSDVAAWEISSEHPRTAAYTHRLVYICHVLITKHMKYEHIDAITKQRIVTTFLRTLVTNLASVFSVIRPKDSLDLQTQFMLLETIITLVGMLPLPAGAYPNSLPPETGSFYIQLLDFVNGLATLHYTARGGASVQNNEDDRMLLYASSLAATLMCPQLMTHAIMSKCNQCSSTIRQYLAKNKATFGQAGVDVAMLSFICLARNCIDDRNDLKGDIFPAVISQACRGIFKL</sequence>
<protein>
    <submittedName>
        <fullName evidence="2">Uncharacterized protein</fullName>
    </submittedName>
</protein>
<keyword evidence="1" id="KW-0812">Transmembrane</keyword>
<dbReference type="Proteomes" id="UP000018320">
    <property type="component" value="Unassembled WGS sequence"/>
</dbReference>
<keyword evidence="1" id="KW-1133">Transmembrane helix</keyword>
<keyword evidence="1" id="KW-0472">Membrane</keyword>
<gene>
    <name evidence="2" type="ORF">DHA2_150266</name>
</gene>
<dbReference type="VEuPathDB" id="GiardiaDB:QR46_0910"/>
<feature type="transmembrane region" description="Helical" evidence="1">
    <location>
        <begin position="683"/>
        <end position="714"/>
    </location>
</feature>
<accession>V6TMD5</accession>